<dbReference type="Proteomes" id="UP000259636">
    <property type="component" value="Chromosome"/>
</dbReference>
<dbReference type="EMBL" id="CP031742">
    <property type="protein sequence ID" value="AXQ57456.1"/>
    <property type="molecule type" value="Genomic_DNA"/>
</dbReference>
<dbReference type="SUPFAM" id="SSF54427">
    <property type="entry name" value="NTF2-like"/>
    <property type="match status" value="1"/>
</dbReference>
<dbReference type="AlphaFoldDB" id="A0A385DGP7"/>
<evidence type="ECO:0000313" key="2">
    <source>
        <dbReference type="EMBL" id="AXQ57456.1"/>
    </source>
</evidence>
<accession>A0A385DGP7</accession>
<organism evidence="2 3">
    <name type="scientific">Streptomyces koyangensis</name>
    <dbReference type="NCBI Taxonomy" id="188770"/>
    <lineage>
        <taxon>Bacteria</taxon>
        <taxon>Bacillati</taxon>
        <taxon>Actinomycetota</taxon>
        <taxon>Actinomycetes</taxon>
        <taxon>Kitasatosporales</taxon>
        <taxon>Streptomycetaceae</taxon>
        <taxon>Streptomyces</taxon>
        <taxon>Streptomyces aurantiacus group</taxon>
    </lineage>
</organism>
<dbReference type="Pfam" id="PF14534">
    <property type="entry name" value="DUF4440"/>
    <property type="match status" value="1"/>
</dbReference>
<name>A0A385DGP7_9ACTN</name>
<reference evidence="2 3" key="1">
    <citation type="submission" date="2018-08" db="EMBL/GenBank/DDBJ databases">
        <authorList>
            <person name="Ferrada E.E."/>
            <person name="Latorre B.A."/>
        </authorList>
    </citation>
    <scope>NUCLEOTIDE SEQUENCE [LARGE SCALE GENOMIC DNA]</scope>
    <source>
        <strain evidence="2 3">VK-A60T</strain>
    </source>
</reference>
<proteinExistence type="predicted"/>
<sequence>MPGTPAQEAAVREVVADAGKYQSDPDRFLPLHTADVEIVNFGGRCVAGREALGEAMRAALASPLADVVTAVEITGVRFPREGVAVVAAVKRVHDARKEPDGGGPALPAASGQLTYLLVEEGDGAWRISLAQTTPTTS</sequence>
<dbReference type="Gene3D" id="3.10.450.50">
    <property type="match status" value="1"/>
</dbReference>
<dbReference type="InterPro" id="IPR027843">
    <property type="entry name" value="DUF4440"/>
</dbReference>
<gene>
    <name evidence="2" type="ORF">D0C37_24550</name>
</gene>
<dbReference type="RefSeq" id="WP_101281075.1">
    <property type="nucleotide sequence ID" value="NZ_CP031742.1"/>
</dbReference>
<protein>
    <submittedName>
        <fullName evidence="2">SgcJ/EcaC family oxidoreductase</fullName>
    </submittedName>
</protein>
<dbReference type="NCBIfam" id="TIGR02246">
    <property type="entry name" value="SgcJ/EcaC family oxidoreductase"/>
    <property type="match status" value="1"/>
</dbReference>
<evidence type="ECO:0000259" key="1">
    <source>
        <dbReference type="Pfam" id="PF14534"/>
    </source>
</evidence>
<dbReference type="GeneID" id="300117304"/>
<dbReference type="KEGG" id="sky:D0C37_24550"/>
<dbReference type="InterPro" id="IPR011944">
    <property type="entry name" value="Steroid_delta5-4_isomerase"/>
</dbReference>
<feature type="domain" description="DUF4440" evidence="1">
    <location>
        <begin position="22"/>
        <end position="127"/>
    </location>
</feature>
<dbReference type="InterPro" id="IPR032710">
    <property type="entry name" value="NTF2-like_dom_sf"/>
</dbReference>
<evidence type="ECO:0000313" key="3">
    <source>
        <dbReference type="Proteomes" id="UP000259636"/>
    </source>
</evidence>